<dbReference type="SUPFAM" id="SSF53098">
    <property type="entry name" value="Ribonuclease H-like"/>
    <property type="match status" value="1"/>
</dbReference>
<name>A0A0R1J275_9LACO</name>
<dbReference type="Pfam" id="PF09371">
    <property type="entry name" value="Tex_N"/>
    <property type="match status" value="1"/>
</dbReference>
<evidence type="ECO:0000313" key="3">
    <source>
        <dbReference type="Proteomes" id="UP000050929"/>
    </source>
</evidence>
<proteinExistence type="predicted"/>
<dbReference type="Pfam" id="PF17674">
    <property type="entry name" value="HHH_9"/>
    <property type="match status" value="1"/>
</dbReference>
<protein>
    <submittedName>
        <fullName evidence="2">Transcriptional accessory protein</fullName>
    </submittedName>
</protein>
<dbReference type="InterPro" id="IPR041692">
    <property type="entry name" value="HHH_9"/>
</dbReference>
<dbReference type="InterPro" id="IPR010994">
    <property type="entry name" value="RuvA_2-like"/>
</dbReference>
<dbReference type="Gene3D" id="3.30.420.140">
    <property type="entry name" value="YqgF/RNase H-like domain"/>
    <property type="match status" value="1"/>
</dbReference>
<dbReference type="SUPFAM" id="SSF50249">
    <property type="entry name" value="Nucleic acid-binding proteins"/>
    <property type="match status" value="1"/>
</dbReference>
<dbReference type="PATRIC" id="fig|1423811.3.peg.1371"/>
<dbReference type="InterPro" id="IPR018974">
    <property type="entry name" value="Tex-like_N"/>
</dbReference>
<feature type="domain" description="S1 motif" evidence="1">
    <location>
        <begin position="662"/>
        <end position="731"/>
    </location>
</feature>
<dbReference type="Pfam" id="PF00575">
    <property type="entry name" value="S1"/>
    <property type="match status" value="1"/>
</dbReference>
<dbReference type="AlphaFoldDB" id="A0A0R1J275"/>
<dbReference type="FunFam" id="2.40.50.140:FF:000051">
    <property type="entry name" value="RNA-binding transcriptional accessory protein"/>
    <property type="match status" value="1"/>
</dbReference>
<dbReference type="InterPro" id="IPR044146">
    <property type="entry name" value="S1_Tex"/>
</dbReference>
<dbReference type="Gene3D" id="1.10.150.310">
    <property type="entry name" value="Tex RuvX-like domain-like"/>
    <property type="match status" value="1"/>
</dbReference>
<dbReference type="PANTHER" id="PTHR10724:SF10">
    <property type="entry name" value="S1 RNA-BINDING DOMAIN-CONTAINING PROTEIN 1"/>
    <property type="match status" value="1"/>
</dbReference>
<evidence type="ECO:0000259" key="1">
    <source>
        <dbReference type="PROSITE" id="PS50126"/>
    </source>
</evidence>
<dbReference type="Gene3D" id="1.10.10.650">
    <property type="entry name" value="RuvA domain 2-like"/>
    <property type="match status" value="1"/>
</dbReference>
<dbReference type="PROSITE" id="PS50126">
    <property type="entry name" value="S1"/>
    <property type="match status" value="1"/>
</dbReference>
<dbReference type="SMART" id="SM00732">
    <property type="entry name" value="YqgFc"/>
    <property type="match status" value="1"/>
</dbReference>
<comment type="caution">
    <text evidence="2">The sequence shown here is derived from an EMBL/GenBank/DDBJ whole genome shotgun (WGS) entry which is preliminary data.</text>
</comment>
<dbReference type="InterPro" id="IPR032639">
    <property type="entry name" value="Tex_YqgF"/>
</dbReference>
<dbReference type="InterPro" id="IPR050437">
    <property type="entry name" value="Ribos_protein_bS1-like"/>
</dbReference>
<dbReference type="InterPro" id="IPR012340">
    <property type="entry name" value="NA-bd_OB-fold"/>
</dbReference>
<dbReference type="SUPFAM" id="SSF158832">
    <property type="entry name" value="Tex N-terminal region-like"/>
    <property type="match status" value="1"/>
</dbReference>
<dbReference type="GO" id="GO:0005737">
    <property type="term" value="C:cytoplasm"/>
    <property type="evidence" value="ECO:0007669"/>
    <property type="project" value="UniProtKB-ARBA"/>
</dbReference>
<dbReference type="GO" id="GO:0006139">
    <property type="term" value="P:nucleobase-containing compound metabolic process"/>
    <property type="evidence" value="ECO:0007669"/>
    <property type="project" value="InterPro"/>
</dbReference>
<keyword evidence="3" id="KW-1185">Reference proteome</keyword>
<dbReference type="EMBL" id="AZDG01000003">
    <property type="protein sequence ID" value="KRK65279.1"/>
    <property type="molecule type" value="Genomic_DNA"/>
</dbReference>
<dbReference type="GO" id="GO:0003735">
    <property type="term" value="F:structural constituent of ribosome"/>
    <property type="evidence" value="ECO:0007669"/>
    <property type="project" value="TreeGrafter"/>
</dbReference>
<evidence type="ECO:0000313" key="2">
    <source>
        <dbReference type="EMBL" id="KRK65279.1"/>
    </source>
</evidence>
<dbReference type="STRING" id="1423811.FC72_GL001347"/>
<dbReference type="SMART" id="SM00316">
    <property type="entry name" value="S1"/>
    <property type="match status" value="1"/>
</dbReference>
<dbReference type="GO" id="GO:0003729">
    <property type="term" value="F:mRNA binding"/>
    <property type="evidence" value="ECO:0007669"/>
    <property type="project" value="TreeGrafter"/>
</dbReference>
<dbReference type="Pfam" id="PF22706">
    <property type="entry name" value="Tex_central_region"/>
    <property type="match status" value="1"/>
</dbReference>
<dbReference type="Gene3D" id="2.40.50.140">
    <property type="entry name" value="Nucleic acid-binding proteins"/>
    <property type="match status" value="1"/>
</dbReference>
<organism evidence="2 3">
    <name type="scientific">Companilactobacillus tucceti DSM 20183</name>
    <dbReference type="NCBI Taxonomy" id="1423811"/>
    <lineage>
        <taxon>Bacteria</taxon>
        <taxon>Bacillati</taxon>
        <taxon>Bacillota</taxon>
        <taxon>Bacilli</taxon>
        <taxon>Lactobacillales</taxon>
        <taxon>Lactobacillaceae</taxon>
        <taxon>Companilactobacillus</taxon>
    </lineage>
</organism>
<dbReference type="InterPro" id="IPR023319">
    <property type="entry name" value="Tex-like_HTH_dom_sf"/>
</dbReference>
<dbReference type="SUPFAM" id="SSF47781">
    <property type="entry name" value="RuvA domain 2-like"/>
    <property type="match status" value="2"/>
</dbReference>
<dbReference type="Proteomes" id="UP000050929">
    <property type="component" value="Unassembled WGS sequence"/>
</dbReference>
<dbReference type="GO" id="GO:0006412">
    <property type="term" value="P:translation"/>
    <property type="evidence" value="ECO:0007669"/>
    <property type="project" value="TreeGrafter"/>
</dbReference>
<dbReference type="CDD" id="cd05685">
    <property type="entry name" value="S1_Tex"/>
    <property type="match status" value="1"/>
</dbReference>
<dbReference type="Pfam" id="PF16921">
    <property type="entry name" value="Tex_YqgF"/>
    <property type="match status" value="1"/>
</dbReference>
<accession>A0A0R1J275</accession>
<dbReference type="FunFam" id="1.10.10.650:FF:000001">
    <property type="entry name" value="S1 RNA-binding domain 1"/>
    <property type="match status" value="1"/>
</dbReference>
<dbReference type="FunFam" id="1.10.150.310:FF:000001">
    <property type="entry name" value="RNA-binding transcriptional accessory protein"/>
    <property type="match status" value="1"/>
</dbReference>
<dbReference type="InterPro" id="IPR055179">
    <property type="entry name" value="Tex-like_central_region"/>
</dbReference>
<gene>
    <name evidence="2" type="ORF">FC72_GL001347</name>
</gene>
<dbReference type="InterPro" id="IPR012337">
    <property type="entry name" value="RNaseH-like_sf"/>
</dbReference>
<reference evidence="2 3" key="1">
    <citation type="journal article" date="2015" name="Genome Announc.">
        <title>Expanding the biotechnology potential of lactobacilli through comparative genomics of 213 strains and associated genera.</title>
        <authorList>
            <person name="Sun Z."/>
            <person name="Harris H.M."/>
            <person name="McCann A."/>
            <person name="Guo C."/>
            <person name="Argimon S."/>
            <person name="Zhang W."/>
            <person name="Yang X."/>
            <person name="Jeffery I.B."/>
            <person name="Cooney J.C."/>
            <person name="Kagawa T.F."/>
            <person name="Liu W."/>
            <person name="Song Y."/>
            <person name="Salvetti E."/>
            <person name="Wrobel A."/>
            <person name="Rasinkangas P."/>
            <person name="Parkhill J."/>
            <person name="Rea M.C."/>
            <person name="O'Sullivan O."/>
            <person name="Ritari J."/>
            <person name="Douillard F.P."/>
            <person name="Paul Ross R."/>
            <person name="Yang R."/>
            <person name="Briner A.E."/>
            <person name="Felis G.E."/>
            <person name="de Vos W.M."/>
            <person name="Barrangou R."/>
            <person name="Klaenhammer T.R."/>
            <person name="Caufield P.W."/>
            <person name="Cui Y."/>
            <person name="Zhang H."/>
            <person name="O'Toole P.W."/>
        </authorList>
    </citation>
    <scope>NUCLEOTIDE SEQUENCE [LARGE SCALE GENOMIC DNA]</scope>
    <source>
        <strain evidence="2 3">DSM 20183</strain>
    </source>
</reference>
<dbReference type="FunFam" id="3.30.420.140:FF:000001">
    <property type="entry name" value="RNA-binding transcriptional accessory protein"/>
    <property type="match status" value="1"/>
</dbReference>
<dbReference type="InterPro" id="IPR006641">
    <property type="entry name" value="YqgF/RNaseH-like_dom"/>
</dbReference>
<dbReference type="PANTHER" id="PTHR10724">
    <property type="entry name" value="30S RIBOSOMAL PROTEIN S1"/>
    <property type="match status" value="1"/>
</dbReference>
<dbReference type="InterPro" id="IPR037027">
    <property type="entry name" value="YqgF/RNaseH-like_dom_sf"/>
</dbReference>
<dbReference type="InterPro" id="IPR003029">
    <property type="entry name" value="S1_domain"/>
</dbReference>
<sequence length="740" mass="83442">MEDHMSASKTEKDIVDFAKPVHRQLDQYKVPQIKAVLELLNEGNTVPFIARYRKERTGTLDEVAIREIEDEAHRLMKLDQRREDVMNLIQEQGKLTPKLKNQFEQATVLQQVEDLYLPYKQKKQTKASIAREAGLEPLANWLLSFPSDNLNDKASSFIDSSKNLPDLESVWTGVNEILAEKFSEKANFREWIRRYTWRNGELTSKIKRNAKEKDENQTYETYYDFQQSLKQIPPYRILAINRGEHEKILTVGISVDTDAILNYGYSQIIGKRQGPAVEKVENAFADAYKRFLGPSIEREIRRKLSDQANEHAIKVFGNNLYHLLMASPLKGKVVMGFDPAYRTGCKLAIMDANGRFLAKQVIYPHKPASAEKRAAASAEFKKLLEDYQVEMIAIGNGTASRESEEFVSEILKTLKRPVYYVIVNEAGASVYSASENARKEFGDLHVEERSAISIGRRLQDPLAELIKVDPKAIGVGQYQHDVPEKDLDEQLDRVVETAVNQVGVNVNTASPELLTHISGLNTTTAKNIVNFRNDKGTFNDRKSLKSVPRLGPKAYQQSVGFLRIISGDNPLDNTDIHPESYAATLKLLAGIGMSTDMIGTDEIQQNLMKLNKAEWAQKLDIGEETLTDIMEGLSKPGRDLRDSMPAPLLRQDVLSISDLKPGMELQGTVRNVIDFGAFVDIGVKQDGLVHISQLADRYVSDPSTVVTIGDIVTVWVLSVDEVRNRIQLTMRKDHNINEKA</sequence>
<dbReference type="Pfam" id="PF12836">
    <property type="entry name" value="HHH_3"/>
    <property type="match status" value="1"/>
</dbReference>
<dbReference type="InterPro" id="IPR023323">
    <property type="entry name" value="Tex-like_dom_sf"/>
</dbReference>
<dbReference type="Gene3D" id="1.10.3500.10">
    <property type="entry name" value="Tex N-terminal region-like"/>
    <property type="match status" value="1"/>
</dbReference>